<evidence type="ECO:0000256" key="12">
    <source>
        <dbReference type="ARBA" id="ARBA00022989"/>
    </source>
</evidence>
<keyword evidence="14 15" id="KW-0472">Membrane</keyword>
<evidence type="ECO:0000256" key="9">
    <source>
        <dbReference type="ARBA" id="ARBA00022741"/>
    </source>
</evidence>
<dbReference type="CDD" id="cd00082">
    <property type="entry name" value="HisKA"/>
    <property type="match status" value="1"/>
</dbReference>
<keyword evidence="7" id="KW-0808">Transferase</keyword>
<evidence type="ECO:0000256" key="1">
    <source>
        <dbReference type="ARBA" id="ARBA00000085"/>
    </source>
</evidence>
<evidence type="ECO:0000256" key="6">
    <source>
        <dbReference type="ARBA" id="ARBA00022553"/>
    </source>
</evidence>
<dbReference type="GO" id="GO:0005524">
    <property type="term" value="F:ATP binding"/>
    <property type="evidence" value="ECO:0007669"/>
    <property type="project" value="UniProtKB-KW"/>
</dbReference>
<dbReference type="Pfam" id="PF02518">
    <property type="entry name" value="HATPase_c"/>
    <property type="match status" value="1"/>
</dbReference>
<dbReference type="RefSeq" id="WP_105741707.1">
    <property type="nucleotide sequence ID" value="NZ_PVBR01000005.1"/>
</dbReference>
<dbReference type="SUPFAM" id="SSF47384">
    <property type="entry name" value="Homodimeric domain of signal transducing histidine kinase"/>
    <property type="match status" value="1"/>
</dbReference>
<dbReference type="InterPro" id="IPR005467">
    <property type="entry name" value="His_kinase_dom"/>
</dbReference>
<evidence type="ECO:0000313" key="18">
    <source>
        <dbReference type="EMBL" id="PRD44024.1"/>
    </source>
</evidence>
<dbReference type="PANTHER" id="PTHR44936:SF5">
    <property type="entry name" value="SENSOR HISTIDINE KINASE ENVZ"/>
    <property type="match status" value="1"/>
</dbReference>
<proteinExistence type="predicted"/>
<keyword evidence="10 18" id="KW-0418">Kinase</keyword>
<evidence type="ECO:0000256" key="5">
    <source>
        <dbReference type="ARBA" id="ARBA00022519"/>
    </source>
</evidence>
<name>A0A2S9IU25_9HYPH</name>
<keyword evidence="12 15" id="KW-1133">Transmembrane helix</keyword>
<dbReference type="PANTHER" id="PTHR44936">
    <property type="entry name" value="SENSOR PROTEIN CREC"/>
    <property type="match status" value="1"/>
</dbReference>
<gene>
    <name evidence="18" type="ORF">C5748_09315</name>
</gene>
<accession>A0A2S9IU25</accession>
<evidence type="ECO:0000256" key="14">
    <source>
        <dbReference type="ARBA" id="ARBA00023136"/>
    </source>
</evidence>
<evidence type="ECO:0000259" key="17">
    <source>
        <dbReference type="PROSITE" id="PS50885"/>
    </source>
</evidence>
<dbReference type="InterPro" id="IPR003594">
    <property type="entry name" value="HATPase_dom"/>
</dbReference>
<comment type="catalytic activity">
    <reaction evidence="1">
        <text>ATP + protein L-histidine = ADP + protein N-phospho-L-histidine.</text>
        <dbReference type="EC" id="2.7.13.3"/>
    </reaction>
</comment>
<feature type="transmembrane region" description="Helical" evidence="15">
    <location>
        <begin position="159"/>
        <end position="179"/>
    </location>
</feature>
<dbReference type="InterPro" id="IPR036097">
    <property type="entry name" value="HisK_dim/P_sf"/>
</dbReference>
<evidence type="ECO:0000256" key="13">
    <source>
        <dbReference type="ARBA" id="ARBA00023012"/>
    </source>
</evidence>
<evidence type="ECO:0000256" key="8">
    <source>
        <dbReference type="ARBA" id="ARBA00022692"/>
    </source>
</evidence>
<keyword evidence="9" id="KW-0547">Nucleotide-binding</keyword>
<keyword evidence="19" id="KW-1185">Reference proteome</keyword>
<dbReference type="InterPro" id="IPR050980">
    <property type="entry name" value="2C_sensor_his_kinase"/>
</dbReference>
<dbReference type="InterPro" id="IPR003661">
    <property type="entry name" value="HisK_dim/P_dom"/>
</dbReference>
<dbReference type="Gene3D" id="3.30.565.10">
    <property type="entry name" value="Histidine kinase-like ATPase, C-terminal domain"/>
    <property type="match status" value="1"/>
</dbReference>
<dbReference type="InterPro" id="IPR003660">
    <property type="entry name" value="HAMP_dom"/>
</dbReference>
<dbReference type="SMART" id="SM00387">
    <property type="entry name" value="HATPase_c"/>
    <property type="match status" value="1"/>
</dbReference>
<keyword evidence="5" id="KW-0997">Cell inner membrane</keyword>
<evidence type="ECO:0000256" key="7">
    <source>
        <dbReference type="ARBA" id="ARBA00022679"/>
    </source>
</evidence>
<keyword evidence="4" id="KW-1003">Cell membrane</keyword>
<dbReference type="EC" id="2.7.13.3" evidence="3"/>
<evidence type="ECO:0000256" key="4">
    <source>
        <dbReference type="ARBA" id="ARBA00022475"/>
    </source>
</evidence>
<dbReference type="SMART" id="SM00388">
    <property type="entry name" value="HisKA"/>
    <property type="match status" value="1"/>
</dbReference>
<dbReference type="Pfam" id="PF00512">
    <property type="entry name" value="HisKA"/>
    <property type="match status" value="1"/>
</dbReference>
<dbReference type="CDD" id="cd00075">
    <property type="entry name" value="HATPase"/>
    <property type="match status" value="1"/>
</dbReference>
<comment type="caution">
    <text evidence="18">The sequence shown here is derived from an EMBL/GenBank/DDBJ whole genome shotgun (WGS) entry which is preliminary data.</text>
</comment>
<evidence type="ECO:0000256" key="2">
    <source>
        <dbReference type="ARBA" id="ARBA00004429"/>
    </source>
</evidence>
<organism evidence="18 19">
    <name type="scientific">Phyllobacterium phragmitis</name>
    <dbReference type="NCBI Taxonomy" id="2670329"/>
    <lineage>
        <taxon>Bacteria</taxon>
        <taxon>Pseudomonadati</taxon>
        <taxon>Pseudomonadota</taxon>
        <taxon>Alphaproteobacteria</taxon>
        <taxon>Hyphomicrobiales</taxon>
        <taxon>Phyllobacteriaceae</taxon>
        <taxon>Phyllobacterium</taxon>
    </lineage>
</organism>
<evidence type="ECO:0000256" key="15">
    <source>
        <dbReference type="SAM" id="Phobius"/>
    </source>
</evidence>
<dbReference type="InterPro" id="IPR036890">
    <property type="entry name" value="HATPase_C_sf"/>
</dbReference>
<dbReference type="PROSITE" id="PS50109">
    <property type="entry name" value="HIS_KIN"/>
    <property type="match status" value="1"/>
</dbReference>
<dbReference type="InterPro" id="IPR004358">
    <property type="entry name" value="Sig_transdc_His_kin-like_C"/>
</dbReference>
<feature type="domain" description="HAMP" evidence="17">
    <location>
        <begin position="177"/>
        <end position="229"/>
    </location>
</feature>
<dbReference type="AlphaFoldDB" id="A0A2S9IU25"/>
<keyword evidence="13" id="KW-0902">Two-component regulatory system</keyword>
<dbReference type="Gene3D" id="1.10.287.130">
    <property type="match status" value="1"/>
</dbReference>
<keyword evidence="6" id="KW-0597">Phosphoprotein</keyword>
<evidence type="ECO:0000313" key="19">
    <source>
        <dbReference type="Proteomes" id="UP000239434"/>
    </source>
</evidence>
<keyword evidence="8 15" id="KW-0812">Transmembrane</keyword>
<dbReference type="PROSITE" id="PS50885">
    <property type="entry name" value="HAMP"/>
    <property type="match status" value="1"/>
</dbReference>
<dbReference type="GO" id="GO:0000155">
    <property type="term" value="F:phosphorelay sensor kinase activity"/>
    <property type="evidence" value="ECO:0007669"/>
    <property type="project" value="InterPro"/>
</dbReference>
<evidence type="ECO:0000259" key="16">
    <source>
        <dbReference type="PROSITE" id="PS50109"/>
    </source>
</evidence>
<evidence type="ECO:0000256" key="10">
    <source>
        <dbReference type="ARBA" id="ARBA00022777"/>
    </source>
</evidence>
<sequence length="435" mass="48338">MSLGPRTIHGQITAIIVFALLIVVTAGPVLERWVRDYEELDIEQVAERLQAIAEILAAATPDRREIIVGAAHRSGWDLTLQPLVLSEQFTTSSSKETFWDRALDWLFPPDNSVPPLGGWRTFLNDNRVVAFKVDDATMLVTPISSDSFLWDNFTVRGSYYLVALITLIFLLSAFAIWAITLPLRRISRAAINADISTHAEVFEERGSVEIIALAKALNGMRNRIAIMMESRTRMLRGISHDLRTPLTRLRLRAERLPEGPTRDTMLSDINHIDRLLGESLGYLRDNHSQEAVERTDIASTLQTICSEFADVGFDVTYRGPNRLITNCKPLAITRAVTNLCDNATKFGSSVIVELREDAGMTIIDVIDDGPGIPEPNRARVLEPFFKIDDARGGANSGFGLGLSIVAEIVQAHGGKLEFLERQPNGLVVRMTLPMH</sequence>
<keyword evidence="11" id="KW-0067">ATP-binding</keyword>
<reference evidence="18 19" key="1">
    <citation type="submission" date="2018-02" db="EMBL/GenBank/DDBJ databases">
        <title>The draft genome of Phyllobacterium sp. 1N-3.</title>
        <authorList>
            <person name="Liu L."/>
            <person name="Li L."/>
            <person name="Zhang X."/>
            <person name="Wang T."/>
            <person name="Liang L."/>
        </authorList>
    </citation>
    <scope>NUCLEOTIDE SEQUENCE [LARGE SCALE GENOMIC DNA]</scope>
    <source>
        <strain evidence="18 19">1N-3</strain>
    </source>
</reference>
<dbReference type="Proteomes" id="UP000239434">
    <property type="component" value="Unassembled WGS sequence"/>
</dbReference>
<dbReference type="PRINTS" id="PR00344">
    <property type="entry name" value="BCTRLSENSOR"/>
</dbReference>
<evidence type="ECO:0000256" key="11">
    <source>
        <dbReference type="ARBA" id="ARBA00022840"/>
    </source>
</evidence>
<dbReference type="EMBL" id="PVBR01000005">
    <property type="protein sequence ID" value="PRD44024.1"/>
    <property type="molecule type" value="Genomic_DNA"/>
</dbReference>
<evidence type="ECO:0000256" key="3">
    <source>
        <dbReference type="ARBA" id="ARBA00012438"/>
    </source>
</evidence>
<dbReference type="GO" id="GO:0005886">
    <property type="term" value="C:plasma membrane"/>
    <property type="evidence" value="ECO:0007669"/>
    <property type="project" value="UniProtKB-SubCell"/>
</dbReference>
<comment type="subcellular location">
    <subcellularLocation>
        <location evidence="2">Cell inner membrane</location>
        <topology evidence="2">Multi-pass membrane protein</topology>
    </subcellularLocation>
</comment>
<protein>
    <recommendedName>
        <fullName evidence="3">histidine kinase</fullName>
        <ecNumber evidence="3">2.7.13.3</ecNumber>
    </recommendedName>
</protein>
<dbReference type="SUPFAM" id="SSF55874">
    <property type="entry name" value="ATPase domain of HSP90 chaperone/DNA topoisomerase II/histidine kinase"/>
    <property type="match status" value="1"/>
</dbReference>
<feature type="domain" description="Histidine kinase" evidence="16">
    <location>
        <begin position="237"/>
        <end position="435"/>
    </location>
</feature>
<feature type="transmembrane region" description="Helical" evidence="15">
    <location>
        <begin position="12"/>
        <end position="30"/>
    </location>
</feature>